<feature type="domain" description="BPL/LPL catalytic" evidence="7">
    <location>
        <begin position="67"/>
        <end position="256"/>
    </location>
</feature>
<dbReference type="eggNOG" id="COG0340">
    <property type="taxonomic scope" value="Bacteria"/>
</dbReference>
<keyword evidence="4 6" id="KW-0092">Biotin</keyword>
<feature type="binding site" evidence="6">
    <location>
        <position position="113"/>
    </location>
    <ligand>
        <name>biotin</name>
        <dbReference type="ChEBI" id="CHEBI:57586"/>
    </ligand>
</feature>
<dbReference type="PROSITE" id="PS51733">
    <property type="entry name" value="BPL_LPL_CATALYTIC"/>
    <property type="match status" value="1"/>
</dbReference>
<dbReference type="EMBL" id="CP000510">
    <property type="protein sequence ID" value="ABM02086.1"/>
    <property type="molecule type" value="Genomic_DNA"/>
</dbReference>
<reference evidence="8 9" key="1">
    <citation type="submission" date="2007-01" db="EMBL/GenBank/DDBJ databases">
        <title>Complete sequence of Psychromonas ingrahamii 37.</title>
        <authorList>
            <consortium name="US DOE Joint Genome Institute"/>
            <person name="Copeland A."/>
            <person name="Lucas S."/>
            <person name="Lapidus A."/>
            <person name="Barry K."/>
            <person name="Detter J.C."/>
            <person name="Glavina del Rio T."/>
            <person name="Hammon N."/>
            <person name="Israni S."/>
            <person name="Dalin E."/>
            <person name="Tice H."/>
            <person name="Pitluck S."/>
            <person name="Thompson L.S."/>
            <person name="Brettin T."/>
            <person name="Bruce D."/>
            <person name="Han C."/>
            <person name="Tapia R."/>
            <person name="Schmutz J."/>
            <person name="Larimer F."/>
            <person name="Land M."/>
            <person name="Hauser L."/>
            <person name="Kyrpides N."/>
            <person name="Ivanova N."/>
            <person name="Staley J."/>
            <person name="Richardson P."/>
        </authorList>
    </citation>
    <scope>NUCLEOTIDE SEQUENCE [LARGE SCALE GENOMIC DNA]</scope>
    <source>
        <strain evidence="8 9">37</strain>
    </source>
</reference>
<keyword evidence="2 6" id="KW-0547">Nucleotide-binding</keyword>
<evidence type="ECO:0000256" key="2">
    <source>
        <dbReference type="ARBA" id="ARBA00022741"/>
    </source>
</evidence>
<dbReference type="Gene3D" id="1.10.10.10">
    <property type="entry name" value="Winged helix-like DNA-binding domain superfamily/Winged helix DNA-binding domain"/>
    <property type="match status" value="1"/>
</dbReference>
<evidence type="ECO:0000313" key="8">
    <source>
        <dbReference type="EMBL" id="ABM02086.1"/>
    </source>
</evidence>
<feature type="DNA-binding region" description="H-T-H motif" evidence="6">
    <location>
        <begin position="23"/>
        <end position="42"/>
    </location>
</feature>
<evidence type="ECO:0000259" key="7">
    <source>
        <dbReference type="PROSITE" id="PS51733"/>
    </source>
</evidence>
<dbReference type="GO" id="GO:0004077">
    <property type="term" value="F:biotin--[biotin carboxyl-carrier protein] ligase activity"/>
    <property type="evidence" value="ECO:0007669"/>
    <property type="project" value="UniProtKB-UniRule"/>
</dbReference>
<organism evidence="8 9">
    <name type="scientific">Psychromonas ingrahamii (strain DSM 17664 / CCUG 51855 / 37)</name>
    <dbReference type="NCBI Taxonomy" id="357804"/>
    <lineage>
        <taxon>Bacteria</taxon>
        <taxon>Pseudomonadati</taxon>
        <taxon>Pseudomonadota</taxon>
        <taxon>Gammaproteobacteria</taxon>
        <taxon>Alteromonadales</taxon>
        <taxon>Psychromonadaceae</taxon>
        <taxon>Psychromonas</taxon>
    </lineage>
</organism>
<dbReference type="Gene3D" id="3.30.930.10">
    <property type="entry name" value="Bira Bifunctional Protein, Domain 2"/>
    <property type="match status" value="1"/>
</dbReference>
<comment type="catalytic activity">
    <reaction evidence="5 6">
        <text>biotin + L-lysyl-[protein] + ATP = N(6)-biotinyl-L-lysyl-[protein] + AMP + diphosphate + H(+)</text>
        <dbReference type="Rhea" id="RHEA:11756"/>
        <dbReference type="Rhea" id="RHEA-COMP:9752"/>
        <dbReference type="Rhea" id="RHEA-COMP:10505"/>
        <dbReference type="ChEBI" id="CHEBI:15378"/>
        <dbReference type="ChEBI" id="CHEBI:29969"/>
        <dbReference type="ChEBI" id="CHEBI:30616"/>
        <dbReference type="ChEBI" id="CHEBI:33019"/>
        <dbReference type="ChEBI" id="CHEBI:57586"/>
        <dbReference type="ChEBI" id="CHEBI:83144"/>
        <dbReference type="ChEBI" id="CHEBI:456215"/>
        <dbReference type="EC" id="6.3.4.15"/>
    </reaction>
</comment>
<dbReference type="OrthoDB" id="9807064at2"/>
<dbReference type="InterPro" id="IPR036390">
    <property type="entry name" value="WH_DNA-bd_sf"/>
</dbReference>
<evidence type="ECO:0000256" key="5">
    <source>
        <dbReference type="ARBA" id="ARBA00047846"/>
    </source>
</evidence>
<evidence type="ECO:0000256" key="1">
    <source>
        <dbReference type="ARBA" id="ARBA00022598"/>
    </source>
</evidence>
<dbReference type="Proteomes" id="UP000000639">
    <property type="component" value="Chromosome"/>
</dbReference>
<dbReference type="eggNOG" id="COG1654">
    <property type="taxonomic scope" value="Bacteria"/>
</dbReference>
<dbReference type="SUPFAM" id="SSF46785">
    <property type="entry name" value="Winged helix' DNA-binding domain"/>
    <property type="match status" value="1"/>
</dbReference>
<dbReference type="HOGENOM" id="CLU_051096_4_0_6"/>
<proteinExistence type="inferred from homology"/>
<dbReference type="GO" id="GO:0005737">
    <property type="term" value="C:cytoplasm"/>
    <property type="evidence" value="ECO:0007669"/>
    <property type="project" value="TreeGrafter"/>
</dbReference>
<accession>A1SRH1</accession>
<dbReference type="PANTHER" id="PTHR12835:SF5">
    <property type="entry name" value="BIOTIN--PROTEIN LIGASE"/>
    <property type="match status" value="1"/>
</dbReference>
<keyword evidence="6" id="KW-0678">Repressor</keyword>
<keyword evidence="6" id="KW-0805">Transcription regulation</keyword>
<dbReference type="InterPro" id="IPR008988">
    <property type="entry name" value="Transcriptional_repressor_C"/>
</dbReference>
<evidence type="ECO:0000256" key="4">
    <source>
        <dbReference type="ARBA" id="ARBA00023267"/>
    </source>
</evidence>
<dbReference type="GO" id="GO:0006355">
    <property type="term" value="P:regulation of DNA-templated transcription"/>
    <property type="evidence" value="ECO:0007669"/>
    <property type="project" value="UniProtKB-UniRule"/>
</dbReference>
<gene>
    <name evidence="6" type="primary">birA</name>
    <name evidence="8" type="ordered locus">Ping_0219</name>
</gene>
<dbReference type="HAMAP" id="MF_00978">
    <property type="entry name" value="Bifunct_BirA"/>
    <property type="match status" value="1"/>
</dbReference>
<comment type="similarity">
    <text evidence="6">Belongs to the biotin--protein ligase family.</text>
</comment>
<dbReference type="NCBIfam" id="NF008847">
    <property type="entry name" value="PRK11886.1-2"/>
    <property type="match status" value="1"/>
</dbReference>
<dbReference type="GO" id="GO:0003677">
    <property type="term" value="F:DNA binding"/>
    <property type="evidence" value="ECO:0007669"/>
    <property type="project" value="UniProtKB-UniRule"/>
</dbReference>
<dbReference type="InterPro" id="IPR013196">
    <property type="entry name" value="HTH_11"/>
</dbReference>
<dbReference type="InterPro" id="IPR030855">
    <property type="entry name" value="Bifunct_BirA"/>
</dbReference>
<feature type="binding site" evidence="6">
    <location>
        <begin position="117"/>
        <end position="119"/>
    </location>
    <ligand>
        <name>biotin</name>
        <dbReference type="ChEBI" id="CHEBI:57586"/>
    </ligand>
</feature>
<dbReference type="AlphaFoldDB" id="A1SRH1"/>
<protein>
    <recommendedName>
        <fullName evidence="6">Bifunctional ligase/repressor BirA</fullName>
    </recommendedName>
    <alternativeName>
        <fullName evidence="6">Biotin operon repressor</fullName>
    </alternativeName>
    <alternativeName>
        <fullName evidence="6">Biotin--[acetyl-CoA-carboxylase] ligase</fullName>
        <ecNumber evidence="6">6.3.4.15</ecNumber>
    </alternativeName>
    <alternativeName>
        <fullName evidence="6">Biotin--protein ligase</fullName>
    </alternativeName>
    <alternativeName>
        <fullName evidence="6">Biotin-[acetyl-CoA carboxylase] synthetase</fullName>
    </alternativeName>
</protein>
<evidence type="ECO:0000313" key="9">
    <source>
        <dbReference type="Proteomes" id="UP000000639"/>
    </source>
</evidence>
<dbReference type="InterPro" id="IPR045864">
    <property type="entry name" value="aa-tRNA-synth_II/BPL/LPL"/>
</dbReference>
<comment type="function">
    <text evidence="6">Acts both as a biotin--[acetyl-CoA-carboxylase] ligase and a biotin-operon repressor. In the presence of ATP, BirA activates biotin to form the BirA-biotinyl-5'-adenylate (BirA-bio-5'-AMP or holoBirA) complex. HoloBirA can either transfer the biotinyl moiety to the biotin carboxyl carrier protein (BCCP) subunit of acetyl-CoA carboxylase, or bind to the biotin operator site and inhibit transcription of the operon.</text>
</comment>
<dbReference type="STRING" id="357804.Ping_0219"/>
<keyword evidence="6" id="KW-0804">Transcription</keyword>
<dbReference type="NCBIfam" id="TIGR00121">
    <property type="entry name" value="birA_ligase"/>
    <property type="match status" value="1"/>
</dbReference>
<evidence type="ECO:0000256" key="3">
    <source>
        <dbReference type="ARBA" id="ARBA00022840"/>
    </source>
</evidence>
<name>A1SRH1_PSYIN</name>
<keyword evidence="9" id="KW-1185">Reference proteome</keyword>
<dbReference type="EC" id="6.3.4.15" evidence="6"/>
<dbReference type="CDD" id="cd16442">
    <property type="entry name" value="BPL"/>
    <property type="match status" value="1"/>
</dbReference>
<dbReference type="SUPFAM" id="SSF55681">
    <property type="entry name" value="Class II aaRS and biotin synthetases"/>
    <property type="match status" value="1"/>
</dbReference>
<dbReference type="InterPro" id="IPR004408">
    <property type="entry name" value="Biotin_CoA_COase_ligase"/>
</dbReference>
<dbReference type="GO" id="GO:0005524">
    <property type="term" value="F:ATP binding"/>
    <property type="evidence" value="ECO:0007669"/>
    <property type="project" value="UniProtKB-UniRule"/>
</dbReference>
<dbReference type="PANTHER" id="PTHR12835">
    <property type="entry name" value="BIOTIN PROTEIN LIGASE"/>
    <property type="match status" value="1"/>
</dbReference>
<feature type="binding site" evidence="6">
    <location>
        <position position="184"/>
    </location>
    <ligand>
        <name>biotin</name>
        <dbReference type="ChEBI" id="CHEBI:57586"/>
    </ligand>
</feature>
<keyword evidence="1 6" id="KW-0436">Ligase</keyword>
<dbReference type="Pfam" id="PF02237">
    <property type="entry name" value="BPL_C"/>
    <property type="match status" value="1"/>
</dbReference>
<dbReference type="InterPro" id="IPR003142">
    <property type="entry name" value="BPL_C"/>
</dbReference>
<dbReference type="InterPro" id="IPR004143">
    <property type="entry name" value="BPL_LPL_catalytic"/>
</dbReference>
<dbReference type="KEGG" id="pin:Ping_0219"/>
<dbReference type="Gene3D" id="2.30.30.100">
    <property type="match status" value="1"/>
</dbReference>
<sequence length="322" mass="35794">MSELNEQGNILLTLLADGEFHSGEKIGELLGVSRTSVNNYIKGLQGIGVDIYKVPGRGYQSATLIKLLNEQKIRQLCGYDNIKVEQIVDSTNQILLDQIPHLENGQTCIAEYQLAGRGRRGRTWVSPFASHLYFSFYWYFDSGIDKISGLSLLVGIAVVNTLEKMGIQGVSLKWPNDIYYQGKKLAGILIELNAQATAACHCVIGIGINIKMPPEQAKLINQPWADLNALIPTGVDRNELSAILIKELQYLLPRYEKSGLTPYLSRWFELDCFLDKKVNLLIADTITMGICRGVNRHGALLLEIEGQVKEFIGGEISLRLAN</sequence>
<evidence type="ECO:0000256" key="6">
    <source>
        <dbReference type="HAMAP-Rule" id="MF_00978"/>
    </source>
</evidence>
<feature type="binding site" evidence="6">
    <location>
        <begin position="90"/>
        <end position="92"/>
    </location>
    <ligand>
        <name>biotin</name>
        <dbReference type="ChEBI" id="CHEBI:57586"/>
    </ligand>
</feature>
<dbReference type="InterPro" id="IPR036388">
    <property type="entry name" value="WH-like_DNA-bd_sf"/>
</dbReference>
<dbReference type="RefSeq" id="WP_011768645.1">
    <property type="nucleotide sequence ID" value="NC_008709.1"/>
</dbReference>
<keyword evidence="3 6" id="KW-0067">ATP-binding</keyword>
<keyword evidence="6" id="KW-0238">DNA-binding</keyword>
<dbReference type="Pfam" id="PF03099">
    <property type="entry name" value="BPL_LplA_LipB"/>
    <property type="match status" value="1"/>
</dbReference>
<dbReference type="Pfam" id="PF08279">
    <property type="entry name" value="HTH_11"/>
    <property type="match status" value="1"/>
</dbReference>
<dbReference type="SUPFAM" id="SSF50037">
    <property type="entry name" value="C-terminal domain of transcriptional repressors"/>
    <property type="match status" value="1"/>
</dbReference>